<dbReference type="RefSeq" id="WP_338253744.1">
    <property type="nucleotide sequence ID" value="NZ_BSRI01000002.1"/>
</dbReference>
<proteinExistence type="predicted"/>
<dbReference type="InterPro" id="IPR002201">
    <property type="entry name" value="Glyco_trans_9"/>
</dbReference>
<evidence type="ECO:0000256" key="2">
    <source>
        <dbReference type="ARBA" id="ARBA00022679"/>
    </source>
</evidence>
<keyword evidence="2 3" id="KW-0808">Transferase</keyword>
<sequence length="305" mass="33623">MRILIVRPGAIGDTLVTFPLLHYLRTRVPGTHLTFVGNAAVLPLIQAFELADEVASYEERRWSQLFLPPTASGRHALLDFLCTFDRAICWLKDADGVIAANLEAAGIPQYNIIPGRPTDTYDLPISAYLATSIVEDAAIKHQWSVPAAYAWRNRDDHTAGAIAIHPGSGGQAKCWPVAHFARTIIELWQQHIPVLVLSGPAEQSRLRELLHLLPEPPEQSLYQQLSNAPLLTVARRLQQCRAYLGNDSGITHLAAMLGLPTVALFGPSNPRIWRPQGPRVTVLRSPHLDHLPPDAVLTTLTRITS</sequence>
<evidence type="ECO:0000313" key="4">
    <source>
        <dbReference type="Proteomes" id="UP001344906"/>
    </source>
</evidence>
<evidence type="ECO:0000256" key="1">
    <source>
        <dbReference type="ARBA" id="ARBA00022676"/>
    </source>
</evidence>
<dbReference type="PANTHER" id="PTHR30160">
    <property type="entry name" value="TETRAACYLDISACCHARIDE 4'-KINASE-RELATED"/>
    <property type="match status" value="1"/>
</dbReference>
<dbReference type="EMBL" id="BSRI01000002">
    <property type="protein sequence ID" value="GLV57730.1"/>
    <property type="molecule type" value="Genomic_DNA"/>
</dbReference>
<dbReference type="Proteomes" id="UP001344906">
    <property type="component" value="Unassembled WGS sequence"/>
</dbReference>
<dbReference type="Pfam" id="PF01075">
    <property type="entry name" value="Glyco_transf_9"/>
    <property type="match status" value="1"/>
</dbReference>
<name>A0ABQ6FXJ6_9CHLR</name>
<keyword evidence="4" id="KW-1185">Reference proteome</keyword>
<dbReference type="SUPFAM" id="SSF53756">
    <property type="entry name" value="UDP-Glycosyltransferase/glycogen phosphorylase"/>
    <property type="match status" value="1"/>
</dbReference>
<protein>
    <submittedName>
        <fullName evidence="3">Glycosyl transferase family 9</fullName>
    </submittedName>
</protein>
<keyword evidence="1" id="KW-0328">Glycosyltransferase</keyword>
<evidence type="ECO:0000313" key="3">
    <source>
        <dbReference type="EMBL" id="GLV57730.1"/>
    </source>
</evidence>
<dbReference type="GO" id="GO:0016740">
    <property type="term" value="F:transferase activity"/>
    <property type="evidence" value="ECO:0007669"/>
    <property type="project" value="UniProtKB-KW"/>
</dbReference>
<dbReference type="CDD" id="cd03789">
    <property type="entry name" value="GT9_LPS_heptosyltransferase"/>
    <property type="match status" value="1"/>
</dbReference>
<dbReference type="InterPro" id="IPR051199">
    <property type="entry name" value="LPS_LOS_Heptosyltrfase"/>
</dbReference>
<accession>A0ABQ6FXJ6</accession>
<comment type="caution">
    <text evidence="3">The sequence shown here is derived from an EMBL/GenBank/DDBJ whole genome shotgun (WGS) entry which is preliminary data.</text>
</comment>
<gene>
    <name evidence="3" type="ORF">KDH_45660</name>
</gene>
<reference evidence="3 4" key="1">
    <citation type="submission" date="2023-02" db="EMBL/GenBank/DDBJ databases">
        <title>Dictyobacter halimunensis sp. nov., a new member of the class Ktedonobacteria from forest soil in a geothermal area.</title>
        <authorList>
            <person name="Rachmania M.K."/>
            <person name="Ningsih F."/>
            <person name="Sakai Y."/>
            <person name="Yabe S."/>
            <person name="Yokota A."/>
            <person name="Sjamsuridzal W."/>
        </authorList>
    </citation>
    <scope>NUCLEOTIDE SEQUENCE [LARGE SCALE GENOMIC DNA]</scope>
    <source>
        <strain evidence="3 4">S3.2.2.5</strain>
    </source>
</reference>
<organism evidence="3 4">
    <name type="scientific">Dictyobacter halimunensis</name>
    <dbReference type="NCBI Taxonomy" id="3026934"/>
    <lineage>
        <taxon>Bacteria</taxon>
        <taxon>Bacillati</taxon>
        <taxon>Chloroflexota</taxon>
        <taxon>Ktedonobacteria</taxon>
        <taxon>Ktedonobacterales</taxon>
        <taxon>Dictyobacteraceae</taxon>
        <taxon>Dictyobacter</taxon>
    </lineage>
</organism>
<dbReference type="Gene3D" id="3.40.50.2000">
    <property type="entry name" value="Glycogen Phosphorylase B"/>
    <property type="match status" value="2"/>
</dbReference>